<evidence type="ECO:0000313" key="18">
    <source>
        <dbReference type="Proteomes" id="UP001597280"/>
    </source>
</evidence>
<keyword evidence="12 14" id="KW-0472">Membrane</keyword>
<dbReference type="EMBL" id="JBHUFL010000002">
    <property type="protein sequence ID" value="MFD1834229.1"/>
    <property type="molecule type" value="Genomic_DNA"/>
</dbReference>
<protein>
    <recommendedName>
        <fullName evidence="5">dolichyl-phosphate beta-glucosyltransferase</fullName>
        <ecNumber evidence="5">2.4.1.117</ecNumber>
    </recommendedName>
</protein>
<keyword evidence="6" id="KW-0328">Glycosyltransferase</keyword>
<evidence type="ECO:0000256" key="10">
    <source>
        <dbReference type="ARBA" id="ARBA00022968"/>
    </source>
</evidence>
<evidence type="ECO:0000256" key="14">
    <source>
        <dbReference type="SAM" id="Phobius"/>
    </source>
</evidence>
<evidence type="ECO:0000256" key="11">
    <source>
        <dbReference type="ARBA" id="ARBA00022989"/>
    </source>
</evidence>
<feature type="transmembrane region" description="Helical" evidence="14">
    <location>
        <begin position="275"/>
        <end position="296"/>
    </location>
</feature>
<organism evidence="17 18">
    <name type="scientific">Brachybacterium rhamnosum</name>
    <dbReference type="NCBI Taxonomy" id="173361"/>
    <lineage>
        <taxon>Bacteria</taxon>
        <taxon>Bacillati</taxon>
        <taxon>Actinomycetota</taxon>
        <taxon>Actinomycetes</taxon>
        <taxon>Micrococcales</taxon>
        <taxon>Dermabacteraceae</taxon>
        <taxon>Brachybacterium</taxon>
    </lineage>
</organism>
<keyword evidence="18" id="KW-1185">Reference proteome</keyword>
<keyword evidence="11 14" id="KW-1133">Transmembrane helix</keyword>
<feature type="transmembrane region" description="Helical" evidence="14">
    <location>
        <begin position="371"/>
        <end position="391"/>
    </location>
</feature>
<dbReference type="CDD" id="cd04188">
    <property type="entry name" value="DPG_synthase"/>
    <property type="match status" value="1"/>
</dbReference>
<dbReference type="InterPro" id="IPR001173">
    <property type="entry name" value="Glyco_trans_2-like"/>
</dbReference>
<evidence type="ECO:0000313" key="17">
    <source>
        <dbReference type="EMBL" id="MFD1834229.1"/>
    </source>
</evidence>
<dbReference type="Gene3D" id="3.90.550.10">
    <property type="entry name" value="Spore Coat Polysaccharide Biosynthesis Protein SpsA, Chain A"/>
    <property type="match status" value="1"/>
</dbReference>
<dbReference type="Pfam" id="PF04138">
    <property type="entry name" value="GtrA_DPMS_TM"/>
    <property type="match status" value="1"/>
</dbReference>
<feature type="domain" description="GtrA/DPMS transmembrane" evidence="16">
    <location>
        <begin position="277"/>
        <end position="395"/>
    </location>
</feature>
<dbReference type="InterPro" id="IPR035518">
    <property type="entry name" value="DPG_synthase"/>
</dbReference>
<keyword evidence="8 14" id="KW-0812">Transmembrane</keyword>
<evidence type="ECO:0000256" key="8">
    <source>
        <dbReference type="ARBA" id="ARBA00022692"/>
    </source>
</evidence>
<comment type="subcellular location">
    <subcellularLocation>
        <location evidence="2">Endoplasmic reticulum membrane</location>
        <topology evidence="2">Single-pass membrane protein</topology>
    </subcellularLocation>
    <subcellularLocation>
        <location evidence="1">Membrane</location>
        <topology evidence="1">Multi-pass membrane protein</topology>
    </subcellularLocation>
</comment>
<evidence type="ECO:0000259" key="15">
    <source>
        <dbReference type="Pfam" id="PF00535"/>
    </source>
</evidence>
<sequence>MTDPRPQVVAEPPVGTTVLDVVVPVLNEAHTVGACVQRLLGHLEATFPYPYRVTIADNGSDDGTAEIARELAAAHPEVAVVELTERGRGRALRRTWSDSDALVLAYMDVDLSTDLDALWPLVAPLISGHSDLAIGTRLHRSSRVVRGTKREFVSRCYNALLSVLLGAGFTDAQCGFKAIRADVAAELLPLVEDDAWFFDTELLVLAERCGLRIHEVPVDWYDDPDSRVDVVGTARDDLRGVARVRRSLASGRLPVEDIRARMGRTRPSHQTGGQVIRFALVGGLTTVLHLGGFALLHALGLLGSQGANLTALVIATVVNTALNRRWTFGVRSKEGALLHQLQGFAILVLTWALTAGSLAVLGGVWPAAPTGVQTVALFAATVIATVTKFVVMRRWRD</sequence>
<evidence type="ECO:0000256" key="1">
    <source>
        <dbReference type="ARBA" id="ARBA00004141"/>
    </source>
</evidence>
<evidence type="ECO:0000256" key="3">
    <source>
        <dbReference type="ARBA" id="ARBA00004922"/>
    </source>
</evidence>
<comment type="caution">
    <text evidence="17">The sequence shown here is derived from an EMBL/GenBank/DDBJ whole genome shotgun (WGS) entry which is preliminary data.</text>
</comment>
<feature type="transmembrane region" description="Helical" evidence="14">
    <location>
        <begin position="343"/>
        <end position="365"/>
    </location>
</feature>
<comment type="similarity">
    <text evidence="4">Belongs to the glycosyltransferase 2 family.</text>
</comment>
<evidence type="ECO:0000259" key="16">
    <source>
        <dbReference type="Pfam" id="PF04138"/>
    </source>
</evidence>
<proteinExistence type="inferred from homology"/>
<dbReference type="PANTHER" id="PTHR10859">
    <property type="entry name" value="GLYCOSYL TRANSFERASE"/>
    <property type="match status" value="1"/>
</dbReference>
<feature type="transmembrane region" description="Helical" evidence="14">
    <location>
        <begin position="302"/>
        <end position="322"/>
    </location>
</feature>
<dbReference type="InterPro" id="IPR029044">
    <property type="entry name" value="Nucleotide-diphossugar_trans"/>
</dbReference>
<evidence type="ECO:0000256" key="13">
    <source>
        <dbReference type="ARBA" id="ARBA00045097"/>
    </source>
</evidence>
<accession>A0ABW4PVC1</accession>
<dbReference type="PANTHER" id="PTHR10859:SF91">
    <property type="entry name" value="DOLICHYL-PHOSPHATE BETA-GLUCOSYLTRANSFERASE"/>
    <property type="match status" value="1"/>
</dbReference>
<dbReference type="SUPFAM" id="SSF53448">
    <property type="entry name" value="Nucleotide-diphospho-sugar transferases"/>
    <property type="match status" value="1"/>
</dbReference>
<evidence type="ECO:0000256" key="12">
    <source>
        <dbReference type="ARBA" id="ARBA00023136"/>
    </source>
</evidence>
<gene>
    <name evidence="17" type="ORF">ACFSDA_03980</name>
</gene>
<dbReference type="Pfam" id="PF00535">
    <property type="entry name" value="Glycos_transf_2"/>
    <property type="match status" value="1"/>
</dbReference>
<dbReference type="InterPro" id="IPR007267">
    <property type="entry name" value="GtrA_DPMS_TM"/>
</dbReference>
<dbReference type="RefSeq" id="WP_343903621.1">
    <property type="nucleotide sequence ID" value="NZ_BAAAIS010000002.1"/>
</dbReference>
<name>A0ABW4PVC1_9MICO</name>
<keyword evidence="10" id="KW-0735">Signal-anchor</keyword>
<evidence type="ECO:0000256" key="7">
    <source>
        <dbReference type="ARBA" id="ARBA00022679"/>
    </source>
</evidence>
<evidence type="ECO:0000256" key="4">
    <source>
        <dbReference type="ARBA" id="ARBA00006739"/>
    </source>
</evidence>
<reference evidence="18" key="1">
    <citation type="journal article" date="2019" name="Int. J. Syst. Evol. Microbiol.">
        <title>The Global Catalogue of Microorganisms (GCM) 10K type strain sequencing project: providing services to taxonomists for standard genome sequencing and annotation.</title>
        <authorList>
            <consortium name="The Broad Institute Genomics Platform"/>
            <consortium name="The Broad Institute Genome Sequencing Center for Infectious Disease"/>
            <person name="Wu L."/>
            <person name="Ma J."/>
        </authorList>
    </citation>
    <scope>NUCLEOTIDE SEQUENCE [LARGE SCALE GENOMIC DNA]</scope>
    <source>
        <strain evidence="18">JCM 11650</strain>
    </source>
</reference>
<feature type="domain" description="Glycosyltransferase 2-like" evidence="15">
    <location>
        <begin position="21"/>
        <end position="187"/>
    </location>
</feature>
<keyword evidence="7" id="KW-0808">Transferase</keyword>
<evidence type="ECO:0000256" key="9">
    <source>
        <dbReference type="ARBA" id="ARBA00022824"/>
    </source>
</evidence>
<evidence type="ECO:0000256" key="6">
    <source>
        <dbReference type="ARBA" id="ARBA00022676"/>
    </source>
</evidence>
<comment type="pathway">
    <text evidence="3">Protein modification; protein glycosylation.</text>
</comment>
<dbReference type="Proteomes" id="UP001597280">
    <property type="component" value="Unassembled WGS sequence"/>
</dbReference>
<keyword evidence="9" id="KW-0256">Endoplasmic reticulum</keyword>
<dbReference type="EC" id="2.4.1.117" evidence="5"/>
<comment type="catalytic activity">
    <reaction evidence="13">
        <text>a di-trans,poly-cis-dolichyl phosphate + UDP-alpha-D-glucose = a di-trans,poly-cis-dolichyl beta-D-glucosyl phosphate + UDP</text>
        <dbReference type="Rhea" id="RHEA:15401"/>
        <dbReference type="Rhea" id="RHEA-COMP:19498"/>
        <dbReference type="Rhea" id="RHEA-COMP:19502"/>
        <dbReference type="ChEBI" id="CHEBI:57525"/>
        <dbReference type="ChEBI" id="CHEBI:57683"/>
        <dbReference type="ChEBI" id="CHEBI:58223"/>
        <dbReference type="ChEBI" id="CHEBI:58885"/>
        <dbReference type="EC" id="2.4.1.117"/>
    </reaction>
    <physiologicalReaction direction="left-to-right" evidence="13">
        <dbReference type="Rhea" id="RHEA:15402"/>
    </physiologicalReaction>
</comment>
<evidence type="ECO:0000256" key="2">
    <source>
        <dbReference type="ARBA" id="ARBA00004389"/>
    </source>
</evidence>
<evidence type="ECO:0000256" key="5">
    <source>
        <dbReference type="ARBA" id="ARBA00012583"/>
    </source>
</evidence>